<feature type="region of interest" description="Disordered" evidence="2">
    <location>
        <begin position="1103"/>
        <end position="1147"/>
    </location>
</feature>
<feature type="region of interest" description="Disordered" evidence="2">
    <location>
        <begin position="528"/>
        <end position="583"/>
    </location>
</feature>
<feature type="compositionally biased region" description="Polar residues" evidence="2">
    <location>
        <begin position="251"/>
        <end position="260"/>
    </location>
</feature>
<name>A0A9P6K885_9FUNG</name>
<dbReference type="Proteomes" id="UP000723463">
    <property type="component" value="Unassembled WGS sequence"/>
</dbReference>
<evidence type="ECO:0000256" key="1">
    <source>
        <dbReference type="SAM" id="Coils"/>
    </source>
</evidence>
<feature type="region of interest" description="Disordered" evidence="2">
    <location>
        <begin position="1"/>
        <end position="41"/>
    </location>
</feature>
<feature type="compositionally biased region" description="Low complexity" evidence="2">
    <location>
        <begin position="217"/>
        <end position="237"/>
    </location>
</feature>
<feature type="compositionally biased region" description="Basic and acidic residues" evidence="2">
    <location>
        <begin position="770"/>
        <end position="779"/>
    </location>
</feature>
<protein>
    <submittedName>
        <fullName evidence="3">Uncharacterized protein</fullName>
    </submittedName>
</protein>
<gene>
    <name evidence="3" type="ORF">EC957_006494</name>
</gene>
<sequence length="1147" mass="124444">MAPKSITNSSNNNSPPSTSDNSNNTIAGTSSGSGASSFHSRHGSTISILSVPLLDPFYRDLVALKTDHTALYAELKRTQQTLQLSYQDLMMAQERSKRAETDSGRLKSQMETIFKRHVDHHPEREALVQQLAELQTRLDIELGARRVLEQEHSLLQHELIRCRLNNSNENPPSSSSTSSTAVATAAQSNPSSSSPVGSIRSATFALFSGGGSRKSTRSSIINSGTGTGTGSNNNNSNDRTPSIRSVRMTDEIQSMQESSSPAPPRHSNHYSLLSAPSTPRTTSNYATSTSASTPPPPPATPAQQQYEGGVTIIQDLDHENLAAIQSRLPSLEQLEGQRLFYDKLAEENVAMKMEIQDLRYRNKAEKDSIKGYMSLFESLQKKQSNALAVAQAEIDLLRSTIQEHTLRLESRETLLQTFAATVNSQAIELEILTRDTSRERTARAKIEQEMASLLEASLLMLERLFANVDQTVRSGLVRVLDPIRQTIHHLEIPSILQEWDMCEQGVQRIVNDLARSLVYQQEVQERGLEAGGDGDGAGSSRGSTGSALVKASNNTSNSSSSSPFGGNNNNGARNPRNSVSSTHSAMTAYSTYSTSGNNTYRSYQEESPEESMLILNNNFSQQVLVWRKFTADTFLEECVKSVEDLAQERRELQTRVVELTRIIVEQDEARRLKEISASHEGGSEVEGEEQSAVEKESVVERTDEKEKEKEETMEDQEKGDTAMDDKEDDASNVAIDLLTPETNLSSDTPRKDSKEDTEELSSVGGYCTDQENHSKDWQESSHPLNTIDHQNRASGAGSAEEGNSREMTRRLELILQKVLDHLESSKEKVAATMDKVDTSGVAIGASPRGLNDDDILSLGISEAPVRVMKVEMSTVQDAKPLLTTMSCSGSSTIMANSDVSRPKGDDLETLVQLIRHELTGTNIAPSTEASALDANAIDASPIPTMAPLQAVEIEDVVVVDTGEQEKLVDMELLYIEPPTAEPATTATTLTIITTDTSANELANNSTTSHTRTQTRPEGISTSSLALACRISSSSTASTPTTSLASASTVSSASSNSSYFFSSTKLGSLSTPSSPSLGGIGGPDGQTLLDVEALCRDLAFRSFPTQHQWSKKSKKQPPVWYPASSTFSSAGASGLPPRPPLPSSTSQH</sequence>
<organism evidence="3 4">
    <name type="scientific">Mortierella hygrophila</name>
    <dbReference type="NCBI Taxonomy" id="979708"/>
    <lineage>
        <taxon>Eukaryota</taxon>
        <taxon>Fungi</taxon>
        <taxon>Fungi incertae sedis</taxon>
        <taxon>Mucoromycota</taxon>
        <taxon>Mortierellomycotina</taxon>
        <taxon>Mortierellomycetes</taxon>
        <taxon>Mortierellales</taxon>
        <taxon>Mortierellaceae</taxon>
        <taxon>Mortierella</taxon>
    </lineage>
</organism>
<feature type="compositionally biased region" description="Gly residues" evidence="2">
    <location>
        <begin position="529"/>
        <end position="539"/>
    </location>
</feature>
<feature type="compositionally biased region" description="Low complexity" evidence="2">
    <location>
        <begin position="281"/>
        <end position="292"/>
    </location>
</feature>
<dbReference type="EMBL" id="JAAAXW010000003">
    <property type="protein sequence ID" value="KAF9551601.1"/>
    <property type="molecule type" value="Genomic_DNA"/>
</dbReference>
<reference evidence="3" key="1">
    <citation type="journal article" date="2020" name="Fungal Divers.">
        <title>Resolving the Mortierellaceae phylogeny through synthesis of multi-gene phylogenetics and phylogenomics.</title>
        <authorList>
            <person name="Vandepol N."/>
            <person name="Liber J."/>
            <person name="Desiro A."/>
            <person name="Na H."/>
            <person name="Kennedy M."/>
            <person name="Barry K."/>
            <person name="Grigoriev I.V."/>
            <person name="Miller A.N."/>
            <person name="O'Donnell K."/>
            <person name="Stajich J.E."/>
            <person name="Bonito G."/>
        </authorList>
    </citation>
    <scope>NUCLEOTIDE SEQUENCE</scope>
    <source>
        <strain evidence="3">NRRL 2591</strain>
    </source>
</reference>
<proteinExistence type="predicted"/>
<evidence type="ECO:0000313" key="4">
    <source>
        <dbReference type="Proteomes" id="UP000723463"/>
    </source>
</evidence>
<feature type="region of interest" description="Disordered" evidence="2">
    <location>
        <begin position="1001"/>
        <end position="1020"/>
    </location>
</feature>
<feature type="compositionally biased region" description="Basic and acidic residues" evidence="2">
    <location>
        <begin position="692"/>
        <end position="724"/>
    </location>
</feature>
<dbReference type="AlphaFoldDB" id="A0A9P6K885"/>
<feature type="compositionally biased region" description="Polar residues" evidence="2">
    <location>
        <begin position="269"/>
        <end position="280"/>
    </location>
</feature>
<evidence type="ECO:0000256" key="2">
    <source>
        <dbReference type="SAM" id="MobiDB-lite"/>
    </source>
</evidence>
<feature type="compositionally biased region" description="Low complexity" evidence="2">
    <location>
        <begin position="1"/>
        <end position="38"/>
    </location>
</feature>
<feature type="compositionally biased region" description="Low complexity" evidence="2">
    <location>
        <begin position="540"/>
        <end position="583"/>
    </location>
</feature>
<feature type="compositionally biased region" description="Low complexity" evidence="2">
    <location>
        <begin position="1122"/>
        <end position="1134"/>
    </location>
</feature>
<comment type="caution">
    <text evidence="3">The sequence shown here is derived from an EMBL/GenBank/DDBJ whole genome shotgun (WGS) entry which is preliminary data.</text>
</comment>
<evidence type="ECO:0000313" key="3">
    <source>
        <dbReference type="EMBL" id="KAF9551601.1"/>
    </source>
</evidence>
<keyword evidence="4" id="KW-1185">Reference proteome</keyword>
<feature type="compositionally biased region" description="Low complexity" evidence="2">
    <location>
        <begin position="165"/>
        <end position="202"/>
    </location>
</feature>
<feature type="region of interest" description="Disordered" evidence="2">
    <location>
        <begin position="674"/>
        <end position="805"/>
    </location>
</feature>
<feature type="region of interest" description="Disordered" evidence="2">
    <location>
        <begin position="165"/>
        <end position="304"/>
    </location>
</feature>
<feature type="coiled-coil region" evidence="1">
    <location>
        <begin position="635"/>
        <end position="662"/>
    </location>
</feature>
<keyword evidence="1" id="KW-0175">Coiled coil</keyword>
<accession>A0A9P6K885</accession>